<dbReference type="InterPro" id="IPR028241">
    <property type="entry name" value="RAVE2/Rogdi"/>
</dbReference>
<comment type="caution">
    <text evidence="1">The sequence shown here is derived from an EMBL/GenBank/DDBJ whole genome shotgun (WGS) entry which is preliminary data.</text>
</comment>
<dbReference type="GO" id="GO:0043291">
    <property type="term" value="C:RAVE complex"/>
    <property type="evidence" value="ECO:0007669"/>
    <property type="project" value="TreeGrafter"/>
</dbReference>
<name>A0A1Y2FM76_PROLT</name>
<dbReference type="AlphaFoldDB" id="A0A1Y2FM76"/>
<dbReference type="OrthoDB" id="66510at2759"/>
<dbReference type="PANTHER" id="PTHR13618:SF1">
    <property type="entry name" value="PROTEIN ROGDI HOMOLOG"/>
    <property type="match status" value="1"/>
</dbReference>
<reference evidence="1 2" key="1">
    <citation type="submission" date="2016-07" db="EMBL/GenBank/DDBJ databases">
        <title>Pervasive Adenine N6-methylation of Active Genes in Fungi.</title>
        <authorList>
            <consortium name="DOE Joint Genome Institute"/>
            <person name="Mondo S.J."/>
            <person name="Dannebaum R.O."/>
            <person name="Kuo R.C."/>
            <person name="Labutti K."/>
            <person name="Haridas S."/>
            <person name="Kuo A."/>
            <person name="Salamov A."/>
            <person name="Ahrendt S.R."/>
            <person name="Lipzen A."/>
            <person name="Sullivan W."/>
            <person name="Andreopoulos W.B."/>
            <person name="Clum A."/>
            <person name="Lindquist E."/>
            <person name="Daum C."/>
            <person name="Ramamoorthy G.K."/>
            <person name="Gryganskyi A."/>
            <person name="Culley D."/>
            <person name="Magnuson J.K."/>
            <person name="James T.Y."/>
            <person name="O'Malley M.A."/>
            <person name="Stajich J.E."/>
            <person name="Spatafora J.W."/>
            <person name="Visel A."/>
            <person name="Grigoriev I.V."/>
        </authorList>
    </citation>
    <scope>NUCLEOTIDE SEQUENCE [LARGE SCALE GENOMIC DNA]</scope>
    <source>
        <strain evidence="1 2">12-1054</strain>
    </source>
</reference>
<dbReference type="PANTHER" id="PTHR13618">
    <property type="entry name" value="LEUCINE ZIPPER CONTAINING TRANSCRIPTION FACTOR LZF1"/>
    <property type="match status" value="1"/>
</dbReference>
<organism evidence="1 2">
    <name type="scientific">Protomyces lactucae-debilis</name>
    <dbReference type="NCBI Taxonomy" id="2754530"/>
    <lineage>
        <taxon>Eukaryota</taxon>
        <taxon>Fungi</taxon>
        <taxon>Dikarya</taxon>
        <taxon>Ascomycota</taxon>
        <taxon>Taphrinomycotina</taxon>
        <taxon>Taphrinomycetes</taxon>
        <taxon>Taphrinales</taxon>
        <taxon>Protomycetaceae</taxon>
        <taxon>Protomyces</taxon>
    </lineage>
</organism>
<accession>A0A1Y2FM76</accession>
<dbReference type="Pfam" id="PF10259">
    <property type="entry name" value="Rogdi_lz"/>
    <property type="match status" value="1"/>
</dbReference>
<proteinExistence type="predicted"/>
<dbReference type="Proteomes" id="UP000193685">
    <property type="component" value="Unassembled WGS sequence"/>
</dbReference>
<protein>
    <submittedName>
        <fullName evidence="1">RAVE subunit 2/Rogdi</fullName>
    </submittedName>
</protein>
<evidence type="ECO:0000313" key="2">
    <source>
        <dbReference type="Proteomes" id="UP000193685"/>
    </source>
</evidence>
<sequence length="274" mass="30038">MMATLPAQAPTLTEEKAHLERERQWLFTHIFPRSLPPVLEGLQECRELLQHADTTLPLTSRETERLKGLVTRQGSLLVKGDFRIRLPGLSAQRVALNADKAMTLPQVAEVAHLVDISIASCQHALQPDTAKRVVDDLLDNLREASACLKEPKLTETFPLAELPGTRFSPILEEPVAMDLCIRDASLVADVYLLQDRKQSSNVFAKINRLASGSQGGGGEAHHGGFVRFRGRDVRVVEHVRVESQDPALVAVMTKLAALTHSVEQIGLKIAATAS</sequence>
<evidence type="ECO:0000313" key="1">
    <source>
        <dbReference type="EMBL" id="ORY85029.1"/>
    </source>
</evidence>
<dbReference type="OMA" id="IMINICI"/>
<dbReference type="RefSeq" id="XP_040726812.1">
    <property type="nucleotide sequence ID" value="XM_040866685.1"/>
</dbReference>
<keyword evidence="2" id="KW-1185">Reference proteome</keyword>
<dbReference type="GeneID" id="63783284"/>
<dbReference type="EMBL" id="MCFI01000005">
    <property type="protein sequence ID" value="ORY85029.1"/>
    <property type="molecule type" value="Genomic_DNA"/>
</dbReference>
<dbReference type="STRING" id="56484.A0A1Y2FM76"/>
<gene>
    <name evidence="1" type="ORF">BCR37DRAFT_257104</name>
</gene>